<dbReference type="Proteomes" id="UP001217089">
    <property type="component" value="Unassembled WGS sequence"/>
</dbReference>
<dbReference type="EMBL" id="JARBDR010000214">
    <property type="protein sequence ID" value="KAJ8318297.1"/>
    <property type="molecule type" value="Genomic_DNA"/>
</dbReference>
<sequence length="81" mass="9818">MILVIIIKSYVWRLIKNFLKISDLYKIFVSLINDITDRIVEDSLNIRVDSFDEYFYQSLFVYYICQFIIIIFSVIKYTKLS</sequence>
<keyword evidence="3" id="KW-1185">Reference proteome</keyword>
<protein>
    <submittedName>
        <fullName evidence="2">Uncharacterized protein</fullName>
    </submittedName>
</protein>
<comment type="caution">
    <text evidence="2">The sequence shown here is derived from an EMBL/GenBank/DDBJ whole genome shotgun (WGS) entry which is preliminary data.</text>
</comment>
<feature type="transmembrane region" description="Helical" evidence="1">
    <location>
        <begin position="54"/>
        <end position="75"/>
    </location>
</feature>
<evidence type="ECO:0000313" key="2">
    <source>
        <dbReference type="EMBL" id="KAJ8318297.1"/>
    </source>
</evidence>
<name>A0ABQ9FQV4_TEGGR</name>
<gene>
    <name evidence="2" type="ORF">KUTeg_003388</name>
</gene>
<evidence type="ECO:0000313" key="3">
    <source>
        <dbReference type="Proteomes" id="UP001217089"/>
    </source>
</evidence>
<accession>A0ABQ9FQV4</accession>
<keyword evidence="1" id="KW-1133">Transmembrane helix</keyword>
<reference evidence="2 3" key="1">
    <citation type="submission" date="2022-12" db="EMBL/GenBank/DDBJ databases">
        <title>Chromosome-level genome of Tegillarca granosa.</title>
        <authorList>
            <person name="Kim J."/>
        </authorList>
    </citation>
    <scope>NUCLEOTIDE SEQUENCE [LARGE SCALE GENOMIC DNA]</scope>
    <source>
        <strain evidence="2">Teg-2019</strain>
        <tissue evidence="2">Adductor muscle</tissue>
    </source>
</reference>
<proteinExistence type="predicted"/>
<keyword evidence="1" id="KW-0812">Transmembrane</keyword>
<keyword evidence="1" id="KW-0472">Membrane</keyword>
<organism evidence="2 3">
    <name type="scientific">Tegillarca granosa</name>
    <name type="common">Malaysian cockle</name>
    <name type="synonym">Anadara granosa</name>
    <dbReference type="NCBI Taxonomy" id="220873"/>
    <lineage>
        <taxon>Eukaryota</taxon>
        <taxon>Metazoa</taxon>
        <taxon>Spiralia</taxon>
        <taxon>Lophotrochozoa</taxon>
        <taxon>Mollusca</taxon>
        <taxon>Bivalvia</taxon>
        <taxon>Autobranchia</taxon>
        <taxon>Pteriomorphia</taxon>
        <taxon>Arcoida</taxon>
        <taxon>Arcoidea</taxon>
        <taxon>Arcidae</taxon>
        <taxon>Tegillarca</taxon>
    </lineage>
</organism>
<evidence type="ECO:0000256" key="1">
    <source>
        <dbReference type="SAM" id="Phobius"/>
    </source>
</evidence>